<protein>
    <submittedName>
        <fullName evidence="1">Uncharacterized protein</fullName>
    </submittedName>
</protein>
<name>A0ABP4YU89_9ACTN</name>
<dbReference type="EMBL" id="BAAALT010000215">
    <property type="protein sequence ID" value="GAA1825123.1"/>
    <property type="molecule type" value="Genomic_DNA"/>
</dbReference>
<dbReference type="Proteomes" id="UP001500218">
    <property type="component" value="Unassembled WGS sequence"/>
</dbReference>
<evidence type="ECO:0000313" key="1">
    <source>
        <dbReference type="EMBL" id="GAA1825123.1"/>
    </source>
</evidence>
<keyword evidence="2" id="KW-1185">Reference proteome</keyword>
<evidence type="ECO:0000313" key="2">
    <source>
        <dbReference type="Proteomes" id="UP001500218"/>
    </source>
</evidence>
<organism evidence="1 2">
    <name type="scientific">Luedemannella flava</name>
    <dbReference type="NCBI Taxonomy" id="349316"/>
    <lineage>
        <taxon>Bacteria</taxon>
        <taxon>Bacillati</taxon>
        <taxon>Actinomycetota</taxon>
        <taxon>Actinomycetes</taxon>
        <taxon>Micromonosporales</taxon>
        <taxon>Micromonosporaceae</taxon>
        <taxon>Luedemannella</taxon>
    </lineage>
</organism>
<proteinExistence type="predicted"/>
<sequence>MARSPEGAVVLERIARGGGATRWFICRAPADLDAVAARLSPGSCVSFYFDQRMRREVFTAEVELQLRRIVGDANEVVICQEGLDDPELDVELVYGFDELAEYTALLGDRSVIYFGPFPGRDDDGEAAITVVLPDSDGVVRAHPH</sequence>
<comment type="caution">
    <text evidence="1">The sequence shown here is derived from an EMBL/GenBank/DDBJ whole genome shotgun (WGS) entry which is preliminary data.</text>
</comment>
<gene>
    <name evidence="1" type="ORF">GCM10009682_51530</name>
</gene>
<reference evidence="2" key="1">
    <citation type="journal article" date="2019" name="Int. J. Syst. Evol. Microbiol.">
        <title>The Global Catalogue of Microorganisms (GCM) 10K type strain sequencing project: providing services to taxonomists for standard genome sequencing and annotation.</title>
        <authorList>
            <consortium name="The Broad Institute Genomics Platform"/>
            <consortium name="The Broad Institute Genome Sequencing Center for Infectious Disease"/>
            <person name="Wu L."/>
            <person name="Ma J."/>
        </authorList>
    </citation>
    <scope>NUCLEOTIDE SEQUENCE [LARGE SCALE GENOMIC DNA]</scope>
    <source>
        <strain evidence="2">JCM 13250</strain>
    </source>
</reference>
<accession>A0ABP4YU89</accession>